<gene>
    <name evidence="5" type="ORF">CC117_19635</name>
</gene>
<dbReference type="SUPFAM" id="SSF46785">
    <property type="entry name" value="Winged helix' DNA-binding domain"/>
    <property type="match status" value="1"/>
</dbReference>
<evidence type="ECO:0000256" key="3">
    <source>
        <dbReference type="ARBA" id="ARBA00023125"/>
    </source>
</evidence>
<evidence type="ECO:0000313" key="6">
    <source>
        <dbReference type="Proteomes" id="UP000179627"/>
    </source>
</evidence>
<dbReference type="Pfam" id="PF03965">
    <property type="entry name" value="Penicillinase_R"/>
    <property type="match status" value="1"/>
</dbReference>
<proteinExistence type="inferred from homology"/>
<protein>
    <recommendedName>
        <fullName evidence="7">Transcriptional regulator</fullName>
    </recommendedName>
</protein>
<dbReference type="GO" id="GO:0045892">
    <property type="term" value="P:negative regulation of DNA-templated transcription"/>
    <property type="evidence" value="ECO:0007669"/>
    <property type="project" value="InterPro"/>
</dbReference>
<keyword evidence="3" id="KW-0238">DNA-binding</keyword>
<sequence>MLWSADEPLMPFQVQQRLGGGLAQSTVATTLLRLMDKGLADRAPRGKGFGYRALRRAEDHAAVQMVALVRRGENPDDVLRCFASQLPAGYQRVLREALTVSG</sequence>
<evidence type="ECO:0000256" key="1">
    <source>
        <dbReference type="ARBA" id="ARBA00011046"/>
    </source>
</evidence>
<dbReference type="AlphaFoldDB" id="A0A1S1QQX1"/>
<accession>A0A1S1QQX1</accession>
<dbReference type="Proteomes" id="UP000179627">
    <property type="component" value="Unassembled WGS sequence"/>
</dbReference>
<dbReference type="InterPro" id="IPR036390">
    <property type="entry name" value="WH_DNA-bd_sf"/>
</dbReference>
<evidence type="ECO:0008006" key="7">
    <source>
        <dbReference type="Google" id="ProtNLM"/>
    </source>
</evidence>
<dbReference type="GO" id="GO:0003677">
    <property type="term" value="F:DNA binding"/>
    <property type="evidence" value="ECO:0007669"/>
    <property type="project" value="UniProtKB-KW"/>
</dbReference>
<comment type="caution">
    <text evidence="5">The sequence shown here is derived from an EMBL/GenBank/DDBJ whole genome shotgun (WGS) entry which is preliminary data.</text>
</comment>
<keyword evidence="2" id="KW-0805">Transcription regulation</keyword>
<comment type="similarity">
    <text evidence="1">Belongs to the BlaI transcriptional regulatory family.</text>
</comment>
<dbReference type="InterPro" id="IPR036388">
    <property type="entry name" value="WH-like_DNA-bd_sf"/>
</dbReference>
<dbReference type="InterPro" id="IPR005650">
    <property type="entry name" value="BlaI_family"/>
</dbReference>
<name>A0A1S1QQX1_9ACTN</name>
<evidence type="ECO:0000313" key="5">
    <source>
        <dbReference type="EMBL" id="OHV35492.1"/>
    </source>
</evidence>
<reference evidence="6" key="1">
    <citation type="submission" date="2016-07" db="EMBL/GenBank/DDBJ databases">
        <title>Sequence Frankia sp. strain CcI1.17.</title>
        <authorList>
            <person name="Ghodhbane-Gtari F."/>
            <person name="Swanson E."/>
            <person name="Gueddou A."/>
            <person name="Morris K."/>
            <person name="Hezbri K."/>
            <person name="Ktari A."/>
            <person name="Nouioui I."/>
            <person name="Abebe-Akele F."/>
            <person name="Simpson S."/>
            <person name="Thomas K."/>
            <person name="Gtari M."/>
            <person name="Tisa L.S."/>
            <person name="Hurst S."/>
        </authorList>
    </citation>
    <scope>NUCLEOTIDE SEQUENCE [LARGE SCALE GENOMIC DNA]</scope>
    <source>
        <strain evidence="6">Cc1.17</strain>
    </source>
</reference>
<organism evidence="5 6">
    <name type="scientific">Parafrankia colletiae</name>
    <dbReference type="NCBI Taxonomy" id="573497"/>
    <lineage>
        <taxon>Bacteria</taxon>
        <taxon>Bacillati</taxon>
        <taxon>Actinomycetota</taxon>
        <taxon>Actinomycetes</taxon>
        <taxon>Frankiales</taxon>
        <taxon>Frankiaceae</taxon>
        <taxon>Parafrankia</taxon>
    </lineage>
</organism>
<keyword evidence="6" id="KW-1185">Reference proteome</keyword>
<dbReference type="Gene3D" id="1.10.10.10">
    <property type="entry name" value="Winged helix-like DNA-binding domain superfamily/Winged helix DNA-binding domain"/>
    <property type="match status" value="1"/>
</dbReference>
<evidence type="ECO:0000256" key="2">
    <source>
        <dbReference type="ARBA" id="ARBA00023015"/>
    </source>
</evidence>
<dbReference type="EMBL" id="MBLM01000121">
    <property type="protein sequence ID" value="OHV35492.1"/>
    <property type="molecule type" value="Genomic_DNA"/>
</dbReference>
<evidence type="ECO:0000256" key="4">
    <source>
        <dbReference type="ARBA" id="ARBA00023163"/>
    </source>
</evidence>
<keyword evidence="4" id="KW-0804">Transcription</keyword>